<evidence type="ECO:0008006" key="10">
    <source>
        <dbReference type="Google" id="ProtNLM"/>
    </source>
</evidence>
<feature type="compositionally biased region" description="Basic residues" evidence="5">
    <location>
        <begin position="25"/>
        <end position="34"/>
    </location>
</feature>
<keyword evidence="2 4" id="KW-0103">Bromodomain</keyword>
<dbReference type="EMBL" id="VAHF01000009">
    <property type="protein sequence ID" value="TXG55061.1"/>
    <property type="molecule type" value="Genomic_DNA"/>
</dbReference>
<dbReference type="SMART" id="SM00297">
    <property type="entry name" value="BROMO"/>
    <property type="match status" value="1"/>
</dbReference>
<feature type="compositionally biased region" description="Polar residues" evidence="5">
    <location>
        <begin position="143"/>
        <end position="153"/>
    </location>
</feature>
<evidence type="ECO:0000256" key="2">
    <source>
        <dbReference type="ARBA" id="ARBA00023117"/>
    </source>
</evidence>
<feature type="domain" description="Bromo" evidence="6">
    <location>
        <begin position="354"/>
        <end position="426"/>
    </location>
</feature>
<dbReference type="InterPro" id="IPR037377">
    <property type="entry name" value="GTE_bromo"/>
</dbReference>
<proteinExistence type="predicted"/>
<evidence type="ECO:0000313" key="8">
    <source>
        <dbReference type="EMBL" id="TXG55061.1"/>
    </source>
</evidence>
<organism evidence="8 9">
    <name type="scientific">Acer yangbiense</name>
    <dbReference type="NCBI Taxonomy" id="1000413"/>
    <lineage>
        <taxon>Eukaryota</taxon>
        <taxon>Viridiplantae</taxon>
        <taxon>Streptophyta</taxon>
        <taxon>Embryophyta</taxon>
        <taxon>Tracheophyta</taxon>
        <taxon>Spermatophyta</taxon>
        <taxon>Magnoliopsida</taxon>
        <taxon>eudicotyledons</taxon>
        <taxon>Gunneridae</taxon>
        <taxon>Pentapetalae</taxon>
        <taxon>rosids</taxon>
        <taxon>malvids</taxon>
        <taxon>Sapindales</taxon>
        <taxon>Sapindaceae</taxon>
        <taxon>Hippocastanoideae</taxon>
        <taxon>Acereae</taxon>
        <taxon>Acer</taxon>
    </lineage>
</organism>
<dbReference type="InterPro" id="IPR038336">
    <property type="entry name" value="NET_sf"/>
</dbReference>
<feature type="compositionally biased region" description="Low complexity" evidence="5">
    <location>
        <begin position="154"/>
        <end position="171"/>
    </location>
</feature>
<dbReference type="PROSITE" id="PS51525">
    <property type="entry name" value="NET"/>
    <property type="match status" value="1"/>
</dbReference>
<evidence type="ECO:0000256" key="5">
    <source>
        <dbReference type="SAM" id="MobiDB-lite"/>
    </source>
</evidence>
<feature type="compositionally biased region" description="Basic and acidic residues" evidence="5">
    <location>
        <begin position="11"/>
        <end position="21"/>
    </location>
</feature>
<dbReference type="CDD" id="cd05506">
    <property type="entry name" value="Bromo_plant1"/>
    <property type="match status" value="1"/>
</dbReference>
<evidence type="ECO:0000259" key="7">
    <source>
        <dbReference type="PROSITE" id="PS51525"/>
    </source>
</evidence>
<keyword evidence="1" id="KW-0805">Transcription regulation</keyword>
<dbReference type="OrthoDB" id="21449at2759"/>
<gene>
    <name evidence="8" type="ORF">EZV62_020317</name>
</gene>
<protein>
    <recommendedName>
        <fullName evidence="10">Bromo domain-containing protein</fullName>
    </recommendedName>
</protein>
<keyword evidence="3" id="KW-0804">Transcription</keyword>
<dbReference type="InterPro" id="IPR027353">
    <property type="entry name" value="NET_dom"/>
</dbReference>
<feature type="region of interest" description="Disordered" evidence="5">
    <location>
        <begin position="314"/>
        <end position="334"/>
    </location>
</feature>
<dbReference type="Gene3D" id="1.20.920.10">
    <property type="entry name" value="Bromodomain-like"/>
    <property type="match status" value="1"/>
</dbReference>
<feature type="region of interest" description="Disordered" evidence="5">
    <location>
        <begin position="72"/>
        <end position="112"/>
    </location>
</feature>
<feature type="region of interest" description="Disordered" evidence="5">
    <location>
        <begin position="138"/>
        <end position="200"/>
    </location>
</feature>
<feature type="region of interest" description="Disordered" evidence="5">
    <location>
        <begin position="1"/>
        <end position="44"/>
    </location>
</feature>
<evidence type="ECO:0000256" key="4">
    <source>
        <dbReference type="PROSITE-ProRule" id="PRU00035"/>
    </source>
</evidence>
<feature type="compositionally biased region" description="Polar residues" evidence="5">
    <location>
        <begin position="179"/>
        <end position="191"/>
    </location>
</feature>
<evidence type="ECO:0000313" key="9">
    <source>
        <dbReference type="Proteomes" id="UP000323000"/>
    </source>
</evidence>
<evidence type="ECO:0000259" key="6">
    <source>
        <dbReference type="PROSITE" id="PS50014"/>
    </source>
</evidence>
<keyword evidence="9" id="KW-1185">Reference proteome</keyword>
<reference evidence="9" key="1">
    <citation type="journal article" date="2019" name="Gigascience">
        <title>De novo genome assembly of the endangered Acer yangbiense, a plant species with extremely small populations endemic to Yunnan Province, China.</title>
        <authorList>
            <person name="Yang J."/>
            <person name="Wariss H.M."/>
            <person name="Tao L."/>
            <person name="Zhang R."/>
            <person name="Yun Q."/>
            <person name="Hollingsworth P."/>
            <person name="Dao Z."/>
            <person name="Luo G."/>
            <person name="Guo H."/>
            <person name="Ma Y."/>
            <person name="Sun W."/>
        </authorList>
    </citation>
    <scope>NUCLEOTIDE SEQUENCE [LARGE SCALE GENOMIC DNA]</scope>
    <source>
        <strain evidence="9">cv. Malutang</strain>
    </source>
</reference>
<dbReference type="InterPro" id="IPR036427">
    <property type="entry name" value="Bromodomain-like_sf"/>
</dbReference>
<dbReference type="PROSITE" id="PS50014">
    <property type="entry name" value="BROMODOMAIN_2"/>
    <property type="match status" value="1"/>
</dbReference>
<name>A0A5C7HDT0_9ROSI</name>
<dbReference type="Gene3D" id="1.20.1270.220">
    <property type="match status" value="1"/>
</dbReference>
<feature type="domain" description="NET" evidence="7">
    <location>
        <begin position="514"/>
        <end position="595"/>
    </location>
</feature>
<dbReference type="SUPFAM" id="SSF47370">
    <property type="entry name" value="Bromodomain"/>
    <property type="match status" value="1"/>
</dbReference>
<dbReference type="Pfam" id="PF00439">
    <property type="entry name" value="Bromodomain"/>
    <property type="match status" value="1"/>
</dbReference>
<sequence>MASGPTVGGNDGDREKKRYSENKVYTRKAFKGPKKQFNNNNKITSGATATATANANDNNTTTVTTTATTTVTNVTTTDDNEKTKNDAENVNNSNKENENNKNDDKDGKDDNTIQELPAQTLPVEEDTNLAQQPVISRLHGASEDSSSLNRQQDLTLTTTEEPPSVTEEPPLANGAVKSGSENRSNKNLASSSKHEKREFRRKLASELDVVRSLVKKIESKEGHISGGFSNLPVAMSDGIDNGVMRVQSEVASVGAPVSHGVIGRQSRPLNQLSISTLENSQGVTESLEKEKRTPKANQFYRNSEFLLAKDKFPPAESNKKSKLNGKKHGSDSGRGFGTGSKFFKSCSALLEKLMKHKHGWVFNTPVDAKALGLHDYFTIIEHPMDLGTVKSRLNKNWYKSPKEFAEDVRLTFYNAMTYNPKGQDVHFMAELLSNMFEDRWAVIESEYNREMRFGAAYDMGFHTPTSRKTPFLPPPPLDMRRILERSESMTHMVDLRPKPISTTPSARTPAPKKPKAKDPHKRDMTYEEKQKLSTNLQSLPSEKLDNIVQIIRKRNSSLFQHDDEIEVDIDSVDAETLWELDRFVTNYKKSLSKNKRKAELLIQARAEAEQNMQQQAPAPVVAEVQEETRTDERNAASSSPVQVEKQGENGSRSSSSSSSSSDSGSSSSDSDSETSSSGSEGGSDLVCFDFGKCIPDYVFLSCRIWHSKIYIPDSLLCWFMMVVGDNGGECYMIAHIDKNVVIYDFKAGAAWCIHDFRAHKAITLYWWQESMENYILIVVINFWRTKKRFHAFDSFEVPDFRVDDLLFAGQKLFRIQISD</sequence>
<dbReference type="InterPro" id="IPR001487">
    <property type="entry name" value="Bromodomain"/>
</dbReference>
<accession>A0A5C7HDT0</accession>
<feature type="compositionally biased region" description="Basic and acidic residues" evidence="5">
    <location>
        <begin position="95"/>
        <end position="111"/>
    </location>
</feature>
<evidence type="ECO:0000256" key="1">
    <source>
        <dbReference type="ARBA" id="ARBA00023015"/>
    </source>
</evidence>
<feature type="compositionally biased region" description="Gly residues" evidence="5">
    <location>
        <begin position="1"/>
        <end position="10"/>
    </location>
</feature>
<dbReference type="PRINTS" id="PR00503">
    <property type="entry name" value="BROMODOMAIN"/>
</dbReference>
<comment type="caution">
    <text evidence="8">The sequence shown here is derived from an EMBL/GenBank/DDBJ whole genome shotgun (WGS) entry which is preliminary data.</text>
</comment>
<dbReference type="PANTHER" id="PTHR45926">
    <property type="entry name" value="OSJNBA0053K19.4 PROTEIN"/>
    <property type="match status" value="1"/>
</dbReference>
<feature type="region of interest" description="Disordered" evidence="5">
    <location>
        <begin position="496"/>
        <end position="524"/>
    </location>
</feature>
<feature type="region of interest" description="Disordered" evidence="5">
    <location>
        <begin position="610"/>
        <end position="681"/>
    </location>
</feature>
<feature type="compositionally biased region" description="Low complexity" evidence="5">
    <location>
        <begin position="650"/>
        <end position="681"/>
    </location>
</feature>
<evidence type="ECO:0000256" key="3">
    <source>
        <dbReference type="ARBA" id="ARBA00023163"/>
    </source>
</evidence>
<dbReference type="Pfam" id="PF17035">
    <property type="entry name" value="BET"/>
    <property type="match status" value="1"/>
</dbReference>
<dbReference type="AlphaFoldDB" id="A0A5C7HDT0"/>
<dbReference type="Proteomes" id="UP000323000">
    <property type="component" value="Chromosome 9"/>
</dbReference>